<reference evidence="1 2" key="1">
    <citation type="submission" date="2019-01" db="EMBL/GenBank/DDBJ databases">
        <title>Nocardioides guangzhouensis sp. nov., an actinobacterium isolated from soil.</title>
        <authorList>
            <person name="Fu Y."/>
            <person name="Cai Y."/>
            <person name="Lin Z."/>
            <person name="Chen P."/>
        </authorList>
    </citation>
    <scope>NUCLEOTIDE SEQUENCE [LARGE SCALE GENOMIC DNA]</scope>
    <source>
        <strain evidence="1 2">130</strain>
    </source>
</reference>
<accession>A0A4Q4ZL82</accession>
<keyword evidence="2" id="KW-1185">Reference proteome</keyword>
<dbReference type="RefSeq" id="WP_134713873.1">
    <property type="nucleotide sequence ID" value="NZ_SDKM01000003.1"/>
</dbReference>
<dbReference type="EMBL" id="SDKM01000003">
    <property type="protein sequence ID" value="RYP88286.1"/>
    <property type="molecule type" value="Genomic_DNA"/>
</dbReference>
<proteinExistence type="predicted"/>
<organism evidence="1 2">
    <name type="scientific">Nocardioides guangzhouensis</name>
    <dbReference type="NCBI Taxonomy" id="2497878"/>
    <lineage>
        <taxon>Bacteria</taxon>
        <taxon>Bacillati</taxon>
        <taxon>Actinomycetota</taxon>
        <taxon>Actinomycetes</taxon>
        <taxon>Propionibacteriales</taxon>
        <taxon>Nocardioidaceae</taxon>
        <taxon>Nocardioides</taxon>
    </lineage>
</organism>
<evidence type="ECO:0000313" key="2">
    <source>
        <dbReference type="Proteomes" id="UP000295198"/>
    </source>
</evidence>
<comment type="caution">
    <text evidence="1">The sequence shown here is derived from an EMBL/GenBank/DDBJ whole genome shotgun (WGS) entry which is preliminary data.</text>
</comment>
<sequence>MVSAVENRSMVTVVTLAVDPSDTPHWQRLRVRIDDAIPVEGYAHLLADAVGRELSALAPDDLARLIAVPGSTWAGEAELVAPATIRLRALAD</sequence>
<name>A0A4Q4ZL82_9ACTN</name>
<gene>
    <name evidence="1" type="ORF">EKO23_02830</name>
</gene>
<evidence type="ECO:0000313" key="1">
    <source>
        <dbReference type="EMBL" id="RYP88286.1"/>
    </source>
</evidence>
<dbReference type="AlphaFoldDB" id="A0A4Q4ZL82"/>
<protein>
    <submittedName>
        <fullName evidence="1">Uncharacterized protein</fullName>
    </submittedName>
</protein>
<dbReference type="OrthoDB" id="5193079at2"/>
<dbReference type="Proteomes" id="UP000295198">
    <property type="component" value="Unassembled WGS sequence"/>
</dbReference>